<accession>A0A6M0QTR7</accession>
<evidence type="ECO:0000313" key="2">
    <source>
        <dbReference type="EMBL" id="NEY90391.1"/>
    </source>
</evidence>
<keyword evidence="1" id="KW-0472">Membrane</keyword>
<dbReference type="RefSeq" id="WP_164624812.1">
    <property type="nucleotide sequence ID" value="NZ_JAAIVJ010000004.1"/>
</dbReference>
<keyword evidence="1" id="KW-1133">Transmembrane helix</keyword>
<name>A0A6M0QTR7_9RHOB</name>
<keyword evidence="3" id="KW-1185">Reference proteome</keyword>
<keyword evidence="1" id="KW-0812">Transmembrane</keyword>
<gene>
    <name evidence="2" type="ORF">G4Z14_08780</name>
</gene>
<feature type="transmembrane region" description="Helical" evidence="1">
    <location>
        <begin position="56"/>
        <end position="75"/>
    </location>
</feature>
<dbReference type="InterPro" id="IPR058117">
    <property type="entry name" value="BV97_02767-like"/>
</dbReference>
<dbReference type="Proteomes" id="UP000477782">
    <property type="component" value="Unassembled WGS sequence"/>
</dbReference>
<evidence type="ECO:0000256" key="1">
    <source>
        <dbReference type="SAM" id="Phobius"/>
    </source>
</evidence>
<dbReference type="NCBIfam" id="NF006749">
    <property type="entry name" value="PRK09272.1-2"/>
    <property type="match status" value="1"/>
</dbReference>
<feature type="transmembrane region" description="Helical" evidence="1">
    <location>
        <begin position="87"/>
        <end position="108"/>
    </location>
</feature>
<dbReference type="EMBL" id="JAAIVJ010000004">
    <property type="protein sequence ID" value="NEY90391.1"/>
    <property type="molecule type" value="Genomic_DNA"/>
</dbReference>
<reference evidence="2 3" key="1">
    <citation type="submission" date="2020-02" db="EMBL/GenBank/DDBJ databases">
        <authorList>
            <person name="Chen W.-M."/>
        </authorList>
    </citation>
    <scope>NUCLEOTIDE SEQUENCE [LARGE SCALE GENOMIC DNA]</scope>
    <source>
        <strain evidence="2 3">KMS-5</strain>
    </source>
</reference>
<comment type="caution">
    <text evidence="2">The sequence shown here is derived from an EMBL/GenBank/DDBJ whole genome shotgun (WGS) entry which is preliminary data.</text>
</comment>
<evidence type="ECO:0000313" key="3">
    <source>
        <dbReference type="Proteomes" id="UP000477782"/>
    </source>
</evidence>
<feature type="transmembrane region" description="Helical" evidence="1">
    <location>
        <begin position="28"/>
        <end position="47"/>
    </location>
</feature>
<organism evidence="2 3">
    <name type="scientific">Tabrizicola oligotrophica</name>
    <dbReference type="NCBI Taxonomy" id="2710650"/>
    <lineage>
        <taxon>Bacteria</taxon>
        <taxon>Pseudomonadati</taxon>
        <taxon>Pseudomonadota</taxon>
        <taxon>Alphaproteobacteria</taxon>
        <taxon>Rhodobacterales</taxon>
        <taxon>Paracoccaceae</taxon>
        <taxon>Tabrizicola</taxon>
    </lineage>
</organism>
<proteinExistence type="predicted"/>
<protein>
    <submittedName>
        <fullName evidence="2">DUF3147 family protein</fullName>
    </submittedName>
</protein>
<dbReference type="AlphaFoldDB" id="A0A6M0QTR7"/>
<sequence>MTYLLIKAAISGLLVALASETARRFPGIGALIVSLPLVSILSMIWLWRDTQDVERLAAHSIGTIWFLAPSIPMFFTLPAMLRAGWGFWPALAASCALNIALYLLMLWIGPRFGLKL</sequence>